<dbReference type="InterPro" id="IPR036179">
    <property type="entry name" value="Ig-like_dom_sf"/>
</dbReference>
<organism evidence="5 6">
    <name type="scientific">Triplophysa rosa</name>
    <name type="common">Cave loach</name>
    <dbReference type="NCBI Taxonomy" id="992332"/>
    <lineage>
        <taxon>Eukaryota</taxon>
        <taxon>Metazoa</taxon>
        <taxon>Chordata</taxon>
        <taxon>Craniata</taxon>
        <taxon>Vertebrata</taxon>
        <taxon>Euteleostomi</taxon>
        <taxon>Actinopterygii</taxon>
        <taxon>Neopterygii</taxon>
        <taxon>Teleostei</taxon>
        <taxon>Ostariophysi</taxon>
        <taxon>Cypriniformes</taxon>
        <taxon>Nemacheilidae</taxon>
        <taxon>Triplophysa</taxon>
    </lineage>
</organism>
<proteinExistence type="predicted"/>
<dbReference type="PANTHER" id="PTHR37162">
    <property type="entry name" value="HAT FAMILY DIMERISATION DOMAINCONTAINING PROTEIN-RELATED"/>
    <property type="match status" value="1"/>
</dbReference>
<dbReference type="InterPro" id="IPR000483">
    <property type="entry name" value="Cys-rich_flank_reg_C"/>
</dbReference>
<dbReference type="SUPFAM" id="SSF53098">
    <property type="entry name" value="Ribonuclease H-like"/>
    <property type="match status" value="1"/>
</dbReference>
<evidence type="ECO:0000256" key="3">
    <source>
        <dbReference type="ARBA" id="ARBA00022737"/>
    </source>
</evidence>
<dbReference type="InterPro" id="IPR007110">
    <property type="entry name" value="Ig-like_dom"/>
</dbReference>
<evidence type="ECO:0000313" key="6">
    <source>
        <dbReference type="Proteomes" id="UP001059041"/>
    </source>
</evidence>
<dbReference type="InterPro" id="IPR012337">
    <property type="entry name" value="RNaseH-like_sf"/>
</dbReference>
<dbReference type="SUPFAM" id="SSF48726">
    <property type="entry name" value="Immunoglobulin"/>
    <property type="match status" value="1"/>
</dbReference>
<sequence>MGENGKPFNLWAKKIKQPGTCFCTVCHRRLQYGNNGKKVLARHQSEASHNAAVRALQYTSSLPGATSTTTEVHASMVDRVRICSFIAEHDLSFTVSQPLVNLMQSVVKDKSALSRLSISNAHASYLCTQGIAAHWKTELSTKLKTKMFSLNADEATDGNMDRILNVLVRYFDEDMGKVATQHLASRKMNIADALTITHSLTDILQSYSLNWNQVVGILLDNCNVMRGEKSGVETLVRRENPSLLDISGDTVHIVSNAAKALLKPFQGYVEQFCSDKEVFSEFQSLLHLENKSLIRPISSRFLQMLDVCNRIQKLMDPLIVHFYSVLSPHDQHKHSWLLNQLLDKHAVTSDEKARIILLQQQMAKSAMIGSLQDNPWVCDCRLASLLDISKAPESSMALLDRFLTCSGPPGLAGVPFQRVELSRCRRPYVVTSGTKITALLGSNVLLRCDATGHPIPTLMWFKSARPNHYNTGILVYTYVVHC</sequence>
<evidence type="ECO:0000259" key="4">
    <source>
        <dbReference type="PROSITE" id="PS50835"/>
    </source>
</evidence>
<dbReference type="Proteomes" id="UP001059041">
    <property type="component" value="Linkage Group LG9"/>
</dbReference>
<keyword evidence="1" id="KW-0433">Leucine-rich repeat</keyword>
<protein>
    <recommendedName>
        <fullName evidence="4">Ig-like domain-containing protein</fullName>
    </recommendedName>
</protein>
<dbReference type="Gene3D" id="2.60.40.10">
    <property type="entry name" value="Immunoglobulins"/>
    <property type="match status" value="1"/>
</dbReference>
<feature type="domain" description="Ig-like" evidence="4">
    <location>
        <begin position="427"/>
        <end position="482"/>
    </location>
</feature>
<evidence type="ECO:0000256" key="1">
    <source>
        <dbReference type="ARBA" id="ARBA00022614"/>
    </source>
</evidence>
<dbReference type="PANTHER" id="PTHR37162:SF1">
    <property type="entry name" value="BED-TYPE DOMAIN-CONTAINING PROTEIN"/>
    <property type="match status" value="1"/>
</dbReference>
<dbReference type="EMBL" id="JAFHDT010000009">
    <property type="protein sequence ID" value="KAI7805551.1"/>
    <property type="molecule type" value="Genomic_DNA"/>
</dbReference>
<dbReference type="InterPro" id="IPR032675">
    <property type="entry name" value="LRR_dom_sf"/>
</dbReference>
<reference evidence="5" key="1">
    <citation type="submission" date="2021-02" db="EMBL/GenBank/DDBJ databases">
        <title>Comparative genomics reveals that relaxation of natural selection precedes convergent phenotypic evolution of cavefish.</title>
        <authorList>
            <person name="Peng Z."/>
        </authorList>
    </citation>
    <scope>NUCLEOTIDE SEQUENCE</scope>
    <source>
        <tissue evidence="5">Muscle</tissue>
    </source>
</reference>
<dbReference type="PROSITE" id="PS50835">
    <property type="entry name" value="IG_LIKE"/>
    <property type="match status" value="1"/>
</dbReference>
<gene>
    <name evidence="5" type="ORF">IRJ41_010841</name>
</gene>
<evidence type="ECO:0000256" key="2">
    <source>
        <dbReference type="ARBA" id="ARBA00022729"/>
    </source>
</evidence>
<accession>A0A9W7WNM6</accession>
<name>A0A9W7WNM6_TRIRA</name>
<keyword evidence="3" id="KW-0677">Repeat</keyword>
<evidence type="ECO:0000313" key="5">
    <source>
        <dbReference type="EMBL" id="KAI7805551.1"/>
    </source>
</evidence>
<keyword evidence="2" id="KW-0732">Signal</keyword>
<dbReference type="InterPro" id="IPR013783">
    <property type="entry name" value="Ig-like_fold"/>
</dbReference>
<dbReference type="SMART" id="SM00082">
    <property type="entry name" value="LRRCT"/>
    <property type="match status" value="1"/>
</dbReference>
<keyword evidence="6" id="KW-1185">Reference proteome</keyword>
<dbReference type="Gene3D" id="3.80.10.10">
    <property type="entry name" value="Ribonuclease Inhibitor"/>
    <property type="match status" value="1"/>
</dbReference>
<comment type="caution">
    <text evidence="5">The sequence shown here is derived from an EMBL/GenBank/DDBJ whole genome shotgun (WGS) entry which is preliminary data.</text>
</comment>
<dbReference type="AlphaFoldDB" id="A0A9W7WNM6"/>